<reference evidence="1 2" key="1">
    <citation type="submission" date="2021-06" db="EMBL/GenBank/DDBJ databases">
        <title>Caerostris darwini draft genome.</title>
        <authorList>
            <person name="Kono N."/>
            <person name="Arakawa K."/>
        </authorList>
    </citation>
    <scope>NUCLEOTIDE SEQUENCE [LARGE SCALE GENOMIC DNA]</scope>
</reference>
<dbReference type="EMBL" id="BPLQ01012318">
    <property type="protein sequence ID" value="GIY64455.1"/>
    <property type="molecule type" value="Genomic_DNA"/>
</dbReference>
<protein>
    <submittedName>
        <fullName evidence="1">Uncharacterized protein</fullName>
    </submittedName>
</protein>
<keyword evidence="2" id="KW-1185">Reference proteome</keyword>
<gene>
    <name evidence="1" type="ORF">CDAR_61221</name>
</gene>
<comment type="caution">
    <text evidence="1">The sequence shown here is derived from an EMBL/GenBank/DDBJ whole genome shotgun (WGS) entry which is preliminary data.</text>
</comment>
<dbReference type="Proteomes" id="UP001054837">
    <property type="component" value="Unassembled WGS sequence"/>
</dbReference>
<name>A0AAV4V4H5_9ARAC</name>
<dbReference type="AlphaFoldDB" id="A0AAV4V4H5"/>
<evidence type="ECO:0000313" key="1">
    <source>
        <dbReference type="EMBL" id="GIY64455.1"/>
    </source>
</evidence>
<accession>A0AAV4V4H5</accession>
<organism evidence="1 2">
    <name type="scientific">Caerostris darwini</name>
    <dbReference type="NCBI Taxonomy" id="1538125"/>
    <lineage>
        <taxon>Eukaryota</taxon>
        <taxon>Metazoa</taxon>
        <taxon>Ecdysozoa</taxon>
        <taxon>Arthropoda</taxon>
        <taxon>Chelicerata</taxon>
        <taxon>Arachnida</taxon>
        <taxon>Araneae</taxon>
        <taxon>Araneomorphae</taxon>
        <taxon>Entelegynae</taxon>
        <taxon>Araneoidea</taxon>
        <taxon>Araneidae</taxon>
        <taxon>Caerostris</taxon>
    </lineage>
</organism>
<evidence type="ECO:0000313" key="2">
    <source>
        <dbReference type="Proteomes" id="UP001054837"/>
    </source>
</evidence>
<proteinExistence type="predicted"/>
<sequence>MNGLRPIKRPELSGDVTKLQGQLPDAEWKGKRDALSIISIGERALASLLVVGRPPVKGTWKRSFLYYFLYCSSPNPLVDSGAVLQLRWVRRSGSFCVSALEAVGS</sequence>